<reference evidence="8 10" key="2">
    <citation type="journal article" date="2019" name="Sci. Transl. Med.">
        <title>Quorum sensing between bacterial species on the skin protects against epidermal injury in atopic dermatitis.</title>
        <authorList>
            <person name="Williams M.R."/>
        </authorList>
    </citation>
    <scope>NUCLEOTIDE SEQUENCE [LARGE SCALE GENOMIC DNA]</scope>
    <source>
        <strain evidence="8 10">E7</strain>
    </source>
</reference>
<dbReference type="PANTHER" id="PTHR37306:SF1">
    <property type="entry name" value="COLICIN V PRODUCTION PROTEIN"/>
    <property type="match status" value="1"/>
</dbReference>
<evidence type="ECO:0000313" key="11">
    <source>
        <dbReference type="Proteomes" id="UP000325462"/>
    </source>
</evidence>
<evidence type="ECO:0000256" key="4">
    <source>
        <dbReference type="ARBA" id="ARBA00023136"/>
    </source>
</evidence>
<accession>A0A133Q9S0</accession>
<protein>
    <submittedName>
        <fullName evidence="8">CvpA family protein</fullName>
    </submittedName>
</protein>
<evidence type="ECO:0000313" key="7">
    <source>
        <dbReference type="EMBL" id="QEX39180.1"/>
    </source>
</evidence>
<dbReference type="Pfam" id="PF02674">
    <property type="entry name" value="Colicin_V"/>
    <property type="match status" value="1"/>
</dbReference>
<sequence>MILDLIVLLFVGYVMLMGYRRGWWLNCLHVMTTMVALWIAHNNYQGIAQRLLVFLPFPKTVAYDMTYAVPFSQVQQRFDAIVAFALVAILSKIILYLLVVSFDNIVTYKKLYNWSRWLGALFGLLSALISVQILLYMLALYPNEWVQMSLAHSWLSKAILLHTPIVSAYILNL</sequence>
<evidence type="ECO:0000313" key="9">
    <source>
        <dbReference type="Proteomes" id="UP000070063"/>
    </source>
</evidence>
<dbReference type="InterPro" id="IPR003825">
    <property type="entry name" value="Colicin-V_CvpA"/>
</dbReference>
<evidence type="ECO:0000313" key="6">
    <source>
        <dbReference type="EMBL" id="KXA39635.1"/>
    </source>
</evidence>
<proteinExistence type="predicted"/>
<dbReference type="eggNOG" id="COG1286">
    <property type="taxonomic scope" value="Bacteria"/>
</dbReference>
<evidence type="ECO:0000313" key="8">
    <source>
        <dbReference type="EMBL" id="TBW72815.1"/>
    </source>
</evidence>
<keyword evidence="2 5" id="KW-0812">Transmembrane</keyword>
<gene>
    <name evidence="8" type="ORF">EQ812_02950</name>
    <name evidence="7" type="ORF">FO454_09865</name>
    <name evidence="6" type="ORF">HMPREF3225_00534</name>
</gene>
<feature type="transmembrane region" description="Helical" evidence="5">
    <location>
        <begin position="81"/>
        <end position="105"/>
    </location>
</feature>
<keyword evidence="11" id="KW-1185">Reference proteome</keyword>
<comment type="subcellular location">
    <subcellularLocation>
        <location evidence="1">Membrane</location>
        <topology evidence="1">Multi-pass membrane protein</topology>
    </subcellularLocation>
</comment>
<evidence type="ECO:0000256" key="5">
    <source>
        <dbReference type="SAM" id="Phobius"/>
    </source>
</evidence>
<dbReference type="EMBL" id="SCHB01000002">
    <property type="protein sequence ID" value="TBW72815.1"/>
    <property type="molecule type" value="Genomic_DNA"/>
</dbReference>
<dbReference type="AlphaFoldDB" id="A0A133Q9S0"/>
<name>A0A133Q9S0_STALU</name>
<dbReference type="GO" id="GO:0016020">
    <property type="term" value="C:membrane"/>
    <property type="evidence" value="ECO:0007669"/>
    <property type="project" value="UniProtKB-SubCell"/>
</dbReference>
<feature type="transmembrane region" description="Helical" evidence="5">
    <location>
        <begin position="151"/>
        <end position="171"/>
    </location>
</feature>
<evidence type="ECO:0000256" key="1">
    <source>
        <dbReference type="ARBA" id="ARBA00004141"/>
    </source>
</evidence>
<organism evidence="8 10">
    <name type="scientific">Staphylococcus lugdunensis</name>
    <dbReference type="NCBI Taxonomy" id="28035"/>
    <lineage>
        <taxon>Bacteria</taxon>
        <taxon>Bacillati</taxon>
        <taxon>Bacillota</taxon>
        <taxon>Bacilli</taxon>
        <taxon>Bacillales</taxon>
        <taxon>Staphylococcaceae</taxon>
        <taxon>Staphylococcus</taxon>
    </lineage>
</organism>
<reference evidence="6 9" key="1">
    <citation type="submission" date="2016-01" db="EMBL/GenBank/DDBJ databases">
        <authorList>
            <person name="Mitreva M."/>
            <person name="Pepin K.H."/>
            <person name="Mihindukulasuriya K.A."/>
            <person name="Fulton R."/>
            <person name="Fronick C."/>
            <person name="O'Laughlin M."/>
            <person name="Miner T."/>
            <person name="Herter B."/>
            <person name="Rosa B.A."/>
            <person name="Cordes M."/>
            <person name="Tomlinson C."/>
            <person name="Wollam A."/>
            <person name="Palsikar V.B."/>
            <person name="Mardis E.R."/>
            <person name="Wilson R.K."/>
        </authorList>
    </citation>
    <scope>NUCLEOTIDE SEQUENCE [LARGE SCALE GENOMIC DNA]</scope>
    <source>
        <strain evidence="6 9">MJR7738</strain>
    </source>
</reference>
<dbReference type="GO" id="GO:0009403">
    <property type="term" value="P:toxin biosynthetic process"/>
    <property type="evidence" value="ECO:0007669"/>
    <property type="project" value="InterPro"/>
</dbReference>
<keyword evidence="3 5" id="KW-1133">Transmembrane helix</keyword>
<evidence type="ECO:0000256" key="3">
    <source>
        <dbReference type="ARBA" id="ARBA00022989"/>
    </source>
</evidence>
<keyword evidence="4 5" id="KW-0472">Membrane</keyword>
<reference evidence="7 11" key="3">
    <citation type="submission" date="2019-07" db="EMBL/GenBank/DDBJ databases">
        <title>Comparative genome analysis of staphylococcus lugdunensis shows clonal complex-dependent diversity of the putative virulence factor, ess/type vii locus.</title>
        <authorList>
            <person name="Lebeurre J."/>
            <person name="Dahyot S."/>
            <person name="Diene S."/>
            <person name="Paulay A."/>
            <person name="Aubourg M."/>
            <person name="Argemi X."/>
            <person name="Giard J.-C."/>
            <person name="Tournier I."/>
            <person name="Francois P."/>
            <person name="Pestel-Caron M."/>
        </authorList>
    </citation>
    <scope>NUCLEOTIDE SEQUENCE [LARGE SCALE GENOMIC DNA]</scope>
    <source>
        <strain evidence="7 11">SL13</strain>
    </source>
</reference>
<dbReference type="Proteomes" id="UP000325462">
    <property type="component" value="Chromosome"/>
</dbReference>
<evidence type="ECO:0000313" key="10">
    <source>
        <dbReference type="Proteomes" id="UP000293637"/>
    </source>
</evidence>
<dbReference type="EMBL" id="LRQI01000024">
    <property type="protein sequence ID" value="KXA39635.1"/>
    <property type="molecule type" value="Genomic_DNA"/>
</dbReference>
<dbReference type="RefSeq" id="WP_002478343.1">
    <property type="nucleotide sequence ID" value="NZ_AP021848.1"/>
</dbReference>
<dbReference type="PANTHER" id="PTHR37306">
    <property type="entry name" value="COLICIN V PRODUCTION PROTEIN"/>
    <property type="match status" value="1"/>
</dbReference>
<dbReference type="Proteomes" id="UP000070063">
    <property type="component" value="Unassembled WGS sequence"/>
</dbReference>
<dbReference type="STRING" id="28035.B6N84_08435"/>
<dbReference type="EMBL" id="CP041722">
    <property type="protein sequence ID" value="QEX39180.1"/>
    <property type="molecule type" value="Genomic_DNA"/>
</dbReference>
<dbReference type="Proteomes" id="UP000293637">
    <property type="component" value="Unassembled WGS sequence"/>
</dbReference>
<evidence type="ECO:0000256" key="2">
    <source>
        <dbReference type="ARBA" id="ARBA00022692"/>
    </source>
</evidence>
<feature type="transmembrane region" description="Helical" evidence="5">
    <location>
        <begin position="117"/>
        <end position="139"/>
    </location>
</feature>
<dbReference type="GeneID" id="58090022"/>